<name>A0A371PVP7_STRIH</name>
<comment type="caution">
    <text evidence="1">The sequence shown here is derived from an EMBL/GenBank/DDBJ whole genome shotgun (WGS) entry which is preliminary data.</text>
</comment>
<reference evidence="1 2" key="1">
    <citation type="submission" date="2018-08" db="EMBL/GenBank/DDBJ databases">
        <title>Streptomyces NEAU-D10 sp. nov., a novel Actinomycete isolated from soil.</title>
        <authorList>
            <person name="Jin L."/>
        </authorList>
    </citation>
    <scope>NUCLEOTIDE SEQUENCE [LARGE SCALE GENOMIC DNA]</scope>
    <source>
        <strain evidence="1 2">NEAU-D10</strain>
    </source>
</reference>
<dbReference type="OrthoDB" id="3436922at2"/>
<organism evidence="1 2">
    <name type="scientific">Streptomyces inhibens</name>
    <dbReference type="NCBI Taxonomy" id="2293571"/>
    <lineage>
        <taxon>Bacteria</taxon>
        <taxon>Bacillati</taxon>
        <taxon>Actinomycetota</taxon>
        <taxon>Actinomycetes</taxon>
        <taxon>Kitasatosporales</taxon>
        <taxon>Streptomycetaceae</taxon>
        <taxon>Streptomyces</taxon>
    </lineage>
</organism>
<dbReference type="AlphaFoldDB" id="A0A371PVP7"/>
<dbReference type="Proteomes" id="UP000262477">
    <property type="component" value="Unassembled WGS sequence"/>
</dbReference>
<protein>
    <submittedName>
        <fullName evidence="1">Uncharacterized protein</fullName>
    </submittedName>
</protein>
<evidence type="ECO:0000313" key="2">
    <source>
        <dbReference type="Proteomes" id="UP000262477"/>
    </source>
</evidence>
<sequence>MLTFEGPPALEHLGAVEVSIRDDGYTHGVGLGGGPSEQEIADTVWGPYRFKPSIDGASANGREVPAAVMELREGRNLALERSCAPTWANTASWRERYDGDPVQLWVRCRREGHQPWLLTYNISVADPQ</sequence>
<proteinExistence type="predicted"/>
<keyword evidence="2" id="KW-1185">Reference proteome</keyword>
<accession>A0A371PVP7</accession>
<dbReference type="EMBL" id="QUAC01000245">
    <property type="protein sequence ID" value="REK86532.1"/>
    <property type="molecule type" value="Genomic_DNA"/>
</dbReference>
<evidence type="ECO:0000313" key="1">
    <source>
        <dbReference type="EMBL" id="REK86532.1"/>
    </source>
</evidence>
<gene>
    <name evidence="1" type="ORF">DY245_31855</name>
</gene>
<dbReference type="RefSeq" id="WP_128510657.1">
    <property type="nucleotide sequence ID" value="NZ_QUAC01000245.1"/>
</dbReference>